<keyword evidence="15" id="KW-0753">Steroid metabolism</keyword>
<feature type="region of interest" description="Disordered" evidence="16">
    <location>
        <begin position="586"/>
        <end position="612"/>
    </location>
</feature>
<feature type="compositionally biased region" description="Basic and acidic residues" evidence="16">
    <location>
        <begin position="590"/>
        <end position="601"/>
    </location>
</feature>
<dbReference type="PANTHER" id="PTHR46378:SF1">
    <property type="entry name" value="STEROL REGULATORY ELEMENT-BINDING PROTEIN CLEAVAGE-ACTIVATING PROTEIN"/>
    <property type="match status" value="1"/>
</dbReference>
<dbReference type="InterPro" id="IPR036322">
    <property type="entry name" value="WD40_repeat_dom_sf"/>
</dbReference>
<dbReference type="GO" id="GO:0032934">
    <property type="term" value="F:sterol binding"/>
    <property type="evidence" value="ECO:0007669"/>
    <property type="project" value="InterPro"/>
</dbReference>
<evidence type="ECO:0000256" key="14">
    <source>
        <dbReference type="ARBA" id="ARBA00023180"/>
    </source>
</evidence>
<evidence type="ECO:0000256" key="10">
    <source>
        <dbReference type="ARBA" id="ARBA00023034"/>
    </source>
</evidence>
<feature type="transmembrane region" description="Helical" evidence="17">
    <location>
        <begin position="413"/>
        <end position="431"/>
    </location>
</feature>
<reference evidence="19 20" key="1">
    <citation type="journal article" date="2018" name="Mol. Biol. Evol.">
        <title>Broad Genomic Sampling Reveals a Smut Pathogenic Ancestry of the Fungal Clade Ustilaginomycotina.</title>
        <authorList>
            <person name="Kijpornyongpan T."/>
            <person name="Mondo S.J."/>
            <person name="Barry K."/>
            <person name="Sandor L."/>
            <person name="Lee J."/>
            <person name="Lipzen A."/>
            <person name="Pangilinan J."/>
            <person name="LaButti K."/>
            <person name="Hainaut M."/>
            <person name="Henrissat B."/>
            <person name="Grigoriev I.V."/>
            <person name="Spatafora J.W."/>
            <person name="Aime M.C."/>
        </authorList>
    </citation>
    <scope>NUCLEOTIDE SEQUENCE [LARGE SCALE GENOMIC DNA]</scope>
    <source>
        <strain evidence="19 20">MCA 3645</strain>
    </source>
</reference>
<feature type="transmembrane region" description="Helical" evidence="17">
    <location>
        <begin position="517"/>
        <end position="539"/>
    </location>
</feature>
<feature type="transmembrane region" description="Helical" evidence="17">
    <location>
        <begin position="55"/>
        <end position="76"/>
    </location>
</feature>
<evidence type="ECO:0000256" key="6">
    <source>
        <dbReference type="ARBA" id="ARBA00022692"/>
    </source>
</evidence>
<dbReference type="PANTHER" id="PTHR46378">
    <property type="entry name" value="STEROL REGULATORY ELEMENT-BINDING PROTEIN CLEAVAGE-ACTIVATING PROTEIN"/>
    <property type="match status" value="1"/>
</dbReference>
<feature type="region of interest" description="Disordered" evidence="16">
    <location>
        <begin position="1141"/>
        <end position="1241"/>
    </location>
</feature>
<feature type="transmembrane region" description="Helical" evidence="17">
    <location>
        <begin position="545"/>
        <end position="568"/>
    </location>
</feature>
<protein>
    <recommendedName>
        <fullName evidence="4">Sterol regulatory element-binding protein cleavage-activating protein</fullName>
    </recommendedName>
</protein>
<comment type="similarity">
    <text evidence="3">Belongs to the WD repeat SCAP family.</text>
</comment>
<keyword evidence="6 17" id="KW-0812">Transmembrane</keyword>
<keyword evidence="9 17" id="KW-1133">Transmembrane helix</keyword>
<dbReference type="OrthoDB" id="6510177at2759"/>
<evidence type="ECO:0000256" key="5">
    <source>
        <dbReference type="ARBA" id="ARBA00022574"/>
    </source>
</evidence>
<evidence type="ECO:0000256" key="8">
    <source>
        <dbReference type="ARBA" id="ARBA00022824"/>
    </source>
</evidence>
<evidence type="ECO:0000256" key="15">
    <source>
        <dbReference type="ARBA" id="ARBA00023221"/>
    </source>
</evidence>
<evidence type="ECO:0000256" key="16">
    <source>
        <dbReference type="SAM" id="MobiDB-lite"/>
    </source>
</evidence>
<keyword evidence="7" id="KW-0677">Repeat</keyword>
<dbReference type="Pfam" id="PF12349">
    <property type="entry name" value="Sterol-sensing"/>
    <property type="match status" value="1"/>
</dbReference>
<dbReference type="EMBL" id="KZ819189">
    <property type="protein sequence ID" value="PWZ02355.1"/>
    <property type="molecule type" value="Genomic_DNA"/>
</dbReference>
<dbReference type="GO" id="GO:0032933">
    <property type="term" value="P:SREBP signaling pathway"/>
    <property type="evidence" value="ECO:0007669"/>
    <property type="project" value="InterPro"/>
</dbReference>
<feature type="transmembrane region" description="Helical" evidence="17">
    <location>
        <begin position="443"/>
        <end position="469"/>
    </location>
</feature>
<keyword evidence="11" id="KW-0443">Lipid metabolism</keyword>
<dbReference type="InterPro" id="IPR030225">
    <property type="entry name" value="SCAP"/>
</dbReference>
<dbReference type="PROSITE" id="PS50156">
    <property type="entry name" value="SSD"/>
    <property type="match status" value="1"/>
</dbReference>
<organism evidence="19 20">
    <name type="scientific">Testicularia cyperi</name>
    <dbReference type="NCBI Taxonomy" id="1882483"/>
    <lineage>
        <taxon>Eukaryota</taxon>
        <taxon>Fungi</taxon>
        <taxon>Dikarya</taxon>
        <taxon>Basidiomycota</taxon>
        <taxon>Ustilaginomycotina</taxon>
        <taxon>Ustilaginomycetes</taxon>
        <taxon>Ustilaginales</taxon>
        <taxon>Anthracoideaceae</taxon>
        <taxon>Testicularia</taxon>
    </lineage>
</organism>
<dbReference type="Gene3D" id="2.130.10.10">
    <property type="entry name" value="YVTN repeat-like/Quinoprotein amine dehydrogenase"/>
    <property type="match status" value="1"/>
</dbReference>
<evidence type="ECO:0000256" key="2">
    <source>
        <dbReference type="ARBA" id="ARBA00004653"/>
    </source>
</evidence>
<dbReference type="GO" id="GO:0045540">
    <property type="term" value="P:regulation of cholesterol biosynthetic process"/>
    <property type="evidence" value="ECO:0007669"/>
    <property type="project" value="TreeGrafter"/>
</dbReference>
<dbReference type="GO" id="GO:0000139">
    <property type="term" value="C:Golgi membrane"/>
    <property type="evidence" value="ECO:0007669"/>
    <property type="project" value="UniProtKB-SubCell"/>
</dbReference>
<dbReference type="SUPFAM" id="SSF82866">
    <property type="entry name" value="Multidrug efflux transporter AcrB transmembrane domain"/>
    <property type="match status" value="1"/>
</dbReference>
<evidence type="ECO:0000256" key="7">
    <source>
        <dbReference type="ARBA" id="ARBA00022737"/>
    </source>
</evidence>
<dbReference type="InParanoid" id="A0A317XVP8"/>
<accession>A0A317XVP8</accession>
<dbReference type="InterPro" id="IPR015943">
    <property type="entry name" value="WD40/YVTN_repeat-like_dom_sf"/>
</dbReference>
<feature type="region of interest" description="Disordered" evidence="16">
    <location>
        <begin position="1"/>
        <end position="24"/>
    </location>
</feature>
<dbReference type="InterPro" id="IPR053958">
    <property type="entry name" value="HMGCR/SNAP/NPC1-like_SSD"/>
</dbReference>
<keyword evidence="10" id="KW-0333">Golgi apparatus</keyword>
<keyword evidence="13 17" id="KW-0472">Membrane</keyword>
<evidence type="ECO:0000256" key="1">
    <source>
        <dbReference type="ARBA" id="ARBA00004477"/>
    </source>
</evidence>
<evidence type="ECO:0000256" key="17">
    <source>
        <dbReference type="SAM" id="Phobius"/>
    </source>
</evidence>
<feature type="transmembrane region" description="Helical" evidence="17">
    <location>
        <begin position="759"/>
        <end position="783"/>
    </location>
</feature>
<keyword evidence="5" id="KW-0853">WD repeat</keyword>
<keyword evidence="8" id="KW-0256">Endoplasmic reticulum</keyword>
<dbReference type="STRING" id="1882483.A0A317XVP8"/>
<evidence type="ECO:0000313" key="19">
    <source>
        <dbReference type="EMBL" id="PWZ02355.1"/>
    </source>
</evidence>
<dbReference type="GO" id="GO:0005789">
    <property type="term" value="C:endoplasmic reticulum membrane"/>
    <property type="evidence" value="ECO:0007669"/>
    <property type="project" value="UniProtKB-SubCell"/>
</dbReference>
<evidence type="ECO:0000259" key="18">
    <source>
        <dbReference type="PROSITE" id="PS50156"/>
    </source>
</evidence>
<evidence type="ECO:0000256" key="9">
    <source>
        <dbReference type="ARBA" id="ARBA00022989"/>
    </source>
</evidence>
<feature type="compositionally biased region" description="Polar residues" evidence="16">
    <location>
        <begin position="1212"/>
        <end position="1223"/>
    </location>
</feature>
<keyword evidence="14" id="KW-0325">Glycoprotein</keyword>
<evidence type="ECO:0000313" key="20">
    <source>
        <dbReference type="Proteomes" id="UP000246740"/>
    </source>
</evidence>
<dbReference type="InterPro" id="IPR000731">
    <property type="entry name" value="SSD"/>
</dbReference>
<comment type="subcellular location">
    <subcellularLocation>
        <location evidence="1">Endoplasmic reticulum membrane</location>
        <topology evidence="1">Multi-pass membrane protein</topology>
    </subcellularLocation>
    <subcellularLocation>
        <location evidence="2">Golgi apparatus membrane</location>
        <topology evidence="2">Multi-pass membrane protein</topology>
    </subcellularLocation>
</comment>
<dbReference type="SUPFAM" id="SSF50978">
    <property type="entry name" value="WD40 repeat-like"/>
    <property type="match status" value="1"/>
</dbReference>
<name>A0A317XVP8_9BASI</name>
<evidence type="ECO:0000256" key="3">
    <source>
        <dbReference type="ARBA" id="ARBA00007410"/>
    </source>
</evidence>
<gene>
    <name evidence="19" type="ORF">BCV70DRAFT_157681</name>
</gene>
<keyword evidence="20" id="KW-1185">Reference proteome</keyword>
<proteinExistence type="inferred from homology"/>
<dbReference type="Proteomes" id="UP000246740">
    <property type="component" value="Unassembled WGS sequence"/>
</dbReference>
<feature type="domain" description="SSD" evidence="18">
    <location>
        <begin position="411"/>
        <end position="570"/>
    </location>
</feature>
<evidence type="ECO:0000256" key="13">
    <source>
        <dbReference type="ARBA" id="ARBA00023136"/>
    </source>
</evidence>
<keyword evidence="12" id="KW-0446">Lipid-binding</keyword>
<dbReference type="GO" id="GO:0032936">
    <property type="term" value="C:SREBP-SCAP complex"/>
    <property type="evidence" value="ECO:0007669"/>
    <property type="project" value="TreeGrafter"/>
</dbReference>
<evidence type="ECO:0000256" key="12">
    <source>
        <dbReference type="ARBA" id="ARBA00023121"/>
    </source>
</evidence>
<dbReference type="GO" id="GO:0008202">
    <property type="term" value="P:steroid metabolic process"/>
    <property type="evidence" value="ECO:0007669"/>
    <property type="project" value="UniProtKB-KW"/>
</dbReference>
<sequence length="1387" mass="151460">MTITGVGSSRRQRRPRRPTPGSGPTLPFLRHLRSYGEQAFRNHGRWISRHQIRTLLLCSLVITSLFYPAVGIYFWASKGGPGVARGDAKSVWRSLSTPFMDSFASSGRKHVNSLSDLRMIWDDARDLRAMDVRDTEAIYRPDWDHGRDSSSSASLAVESAVSRPRCQSVRVEHVLITTDDVMSGHGPRFGVLDRRILQSALQLQNLLQVEARHMADEDDNDENQDARTATDAYWAPRCVRARKSFPGRPDRSLAADVKGSASQEEGCLVLSPLEYWDLDHASILSDDHPALTVAGSARNRTSIGVPLSVPTTLAGRWHLFKRLPRAEYIALTFFLIDRDRHACLDRRQKSALPPSMRANDDQTSPSHAAWLHMLQKVTGGQVGLIPSQQNISHELVLQFLPQLANGSRRSSHLLLAGAYVLVLIYISRGLVKLRKVHSRFGLAFTGTTQLLISMIMSISICALLGIRLSLVPWELLPFVIVVVGTENMFSLTKAIIDTPISLPVSSRIALGLSKTGVSITLTTLADILLLLVIAIFIGVRAVREFCVFAIFSLMMDWFLQMTFFVTVLSIDMQRLELADLLTQGSRQRRRNEPDDLNETDKNSSNAAKRQPVESGNVLVSAVRAVWHARTARTASLTLLLVYLGGLYLYYGTGFPAQLQESFVLPDDWNIVKRPAPSDTAFDPFAHLDTVQRPLPWWVSSPSADLWNSLNPHGAREVKITVEPWTILSLRSLSATQSPPSTTSFAGWALFRPRIRAVIWFAKLVVLPISGTTALLWMLLLYLLKDTELLDAQRDKSEADATGDEDFAGSSRNTRIRSRLSLLSNVHGSDVELMAEQNGLLVTVDTDGLVQLWRQRDQTQDVQGVGRGQRLQDIRRGRENDSTSVMHIALAADDGWVAIGLASGRICFVSTDSMALLWDVLPSDSTAPISHLALLPGTAVLVSAHRDGRFYLWNLKAKKMEECDGASPCGGLTDADLWKTFVVQVPQESAADPAHNAVQPLLLGSTSLTGRFVIRSISSASGCAEILFRLPEEYKGQVRSALLYGNGASHISGSAAEVAAAHSDQVLVLGFTDGKLRQFDSETCELLGVLDLDNGPITSVRAACSDDPLVSILSVETPHRVSLVMLSGGNFGTASVEHSGSVSGSLNAFSSGSPVRIRTPNGSRPNAGSFWAGGSTPPSPSSELGNPLAYPMSSHGSASRLRRASAHTRDRNNGVTASESTSSAILGGATPSTSTSPLPPPTIRFEDRQLRLLGWIRSHRGGHHVACQGALLIGVCRSGRSGMSMPRWECWTIDLRRELVMGRGGELIISREPLHLDTADVSVATAATSPLPFSRIRFAVDSRDGLSRGLAFAKLSPVRGWTSKDGRDVRLAFAFGASLGCIQHAVDP</sequence>
<feature type="compositionally biased region" description="Polar residues" evidence="16">
    <location>
        <begin position="1141"/>
        <end position="1152"/>
    </location>
</feature>
<evidence type="ECO:0000256" key="11">
    <source>
        <dbReference type="ARBA" id="ARBA00023098"/>
    </source>
</evidence>
<evidence type="ECO:0000256" key="4">
    <source>
        <dbReference type="ARBA" id="ARBA00019541"/>
    </source>
</evidence>